<reference evidence="1 2" key="1">
    <citation type="submission" date="2016-11" db="EMBL/GenBank/DDBJ databases">
        <authorList>
            <person name="Jaros S."/>
            <person name="Januszkiewicz K."/>
            <person name="Wedrychowicz H."/>
        </authorList>
    </citation>
    <scope>NUCLEOTIDE SEQUENCE [LARGE SCALE GENOMIC DNA]</scope>
    <source>
        <strain evidence="1 2">DSM 24574</strain>
    </source>
</reference>
<organism evidence="1 2">
    <name type="scientific">Chryseolinea serpens</name>
    <dbReference type="NCBI Taxonomy" id="947013"/>
    <lineage>
        <taxon>Bacteria</taxon>
        <taxon>Pseudomonadati</taxon>
        <taxon>Bacteroidota</taxon>
        <taxon>Cytophagia</taxon>
        <taxon>Cytophagales</taxon>
        <taxon>Fulvivirgaceae</taxon>
        <taxon>Chryseolinea</taxon>
    </lineage>
</organism>
<accession>A0A1M5UCS9</accession>
<dbReference type="AlphaFoldDB" id="A0A1M5UCS9"/>
<proteinExistence type="predicted"/>
<dbReference type="STRING" id="947013.SAMN04488109_4603"/>
<dbReference type="Proteomes" id="UP000184212">
    <property type="component" value="Unassembled WGS sequence"/>
</dbReference>
<sequence>MTGYAGSTAELSDNLVIPQARASSIFACGPRNPVDSALNLCGDAFQPGVRLSVFAGVRFTTSAGYPVSLLSKFGMS</sequence>
<gene>
    <name evidence="1" type="ORF">SAMN04488109_4603</name>
</gene>
<name>A0A1M5UCS9_9BACT</name>
<evidence type="ECO:0000313" key="1">
    <source>
        <dbReference type="EMBL" id="SHH60865.1"/>
    </source>
</evidence>
<dbReference type="EMBL" id="FQWQ01000003">
    <property type="protein sequence ID" value="SHH60865.1"/>
    <property type="molecule type" value="Genomic_DNA"/>
</dbReference>
<keyword evidence="2" id="KW-1185">Reference proteome</keyword>
<protein>
    <submittedName>
        <fullName evidence="1">Uncharacterized protein</fullName>
    </submittedName>
</protein>
<evidence type="ECO:0000313" key="2">
    <source>
        <dbReference type="Proteomes" id="UP000184212"/>
    </source>
</evidence>